<organism evidence="2 3">
    <name type="scientific">Tunturiibacter gelidiferens</name>
    <dbReference type="NCBI Taxonomy" id="3069689"/>
    <lineage>
        <taxon>Bacteria</taxon>
        <taxon>Pseudomonadati</taxon>
        <taxon>Acidobacteriota</taxon>
        <taxon>Terriglobia</taxon>
        <taxon>Terriglobales</taxon>
        <taxon>Acidobacteriaceae</taxon>
        <taxon>Tunturiibacter</taxon>
    </lineage>
</organism>
<dbReference type="AlphaFoldDB" id="A0A9X0QGZ1"/>
<evidence type="ECO:0000313" key="3">
    <source>
        <dbReference type="Proteomes" id="UP000535182"/>
    </source>
</evidence>
<comment type="caution">
    <text evidence="2">The sequence shown here is derived from an EMBL/GenBank/DDBJ whole genome shotgun (WGS) entry which is preliminary data.</text>
</comment>
<dbReference type="EMBL" id="JACHEB010000008">
    <property type="protein sequence ID" value="MBB5330045.1"/>
    <property type="molecule type" value="Genomic_DNA"/>
</dbReference>
<proteinExistence type="predicted"/>
<name>A0A9X0QGZ1_9BACT</name>
<reference evidence="2 3" key="1">
    <citation type="submission" date="2020-08" db="EMBL/GenBank/DDBJ databases">
        <title>Genomic Encyclopedia of Type Strains, Phase IV (KMG-V): Genome sequencing to study the core and pangenomes of soil and plant-associated prokaryotes.</title>
        <authorList>
            <person name="Whitman W."/>
        </authorList>
    </citation>
    <scope>NUCLEOTIDE SEQUENCE [LARGE SCALE GENOMIC DNA]</scope>
    <source>
        <strain evidence="2 3">X5P2</strain>
    </source>
</reference>
<feature type="chain" id="PRO_5040815838" evidence="1">
    <location>
        <begin position="21"/>
        <end position="120"/>
    </location>
</feature>
<dbReference type="RefSeq" id="WP_183979083.1">
    <property type="nucleotide sequence ID" value="NZ_JACHEB010000008.1"/>
</dbReference>
<evidence type="ECO:0000313" key="2">
    <source>
        <dbReference type="EMBL" id="MBB5330045.1"/>
    </source>
</evidence>
<gene>
    <name evidence="2" type="ORF">HDF14_003674</name>
</gene>
<accession>A0A9X0QGZ1</accession>
<sequence>MKKLLITILAMVSFASVSYAAGKHSTSITLYDKVYVGSHLLNPGDYSVKWADGSNELFISGNKTNFSVPMTTAAAPSGPLALSVDHEGDKSVLRGLKVQSTSITIVDSDSKQSSNTNSAQ</sequence>
<keyword evidence="1" id="KW-0732">Signal</keyword>
<evidence type="ECO:0000256" key="1">
    <source>
        <dbReference type="SAM" id="SignalP"/>
    </source>
</evidence>
<feature type="signal peptide" evidence="1">
    <location>
        <begin position="1"/>
        <end position="20"/>
    </location>
</feature>
<protein>
    <submittedName>
        <fullName evidence="2">Uncharacterized protein</fullName>
    </submittedName>
</protein>
<keyword evidence="3" id="KW-1185">Reference proteome</keyword>
<dbReference type="Proteomes" id="UP000535182">
    <property type="component" value="Unassembled WGS sequence"/>
</dbReference>